<organism evidence="2 3">
    <name type="scientific">Halalkalibacter wakoensis JCM 9140</name>
    <dbReference type="NCBI Taxonomy" id="1236970"/>
    <lineage>
        <taxon>Bacteria</taxon>
        <taxon>Bacillati</taxon>
        <taxon>Bacillota</taxon>
        <taxon>Bacilli</taxon>
        <taxon>Bacillales</taxon>
        <taxon>Bacillaceae</taxon>
        <taxon>Halalkalibacter</taxon>
    </lineage>
</organism>
<dbReference type="Proteomes" id="UP000018890">
    <property type="component" value="Unassembled WGS sequence"/>
</dbReference>
<dbReference type="Gene3D" id="3.40.50.1820">
    <property type="entry name" value="alpha/beta hydrolase"/>
    <property type="match status" value="1"/>
</dbReference>
<evidence type="ECO:0000313" key="2">
    <source>
        <dbReference type="EMBL" id="GAE25361.1"/>
    </source>
</evidence>
<accession>W4PZU3</accession>
<dbReference type="AlphaFoldDB" id="W4PZU3"/>
<dbReference type="RefSeq" id="WP_034743669.1">
    <property type="nucleotide sequence ID" value="NZ_BAUT01000009.1"/>
</dbReference>
<dbReference type="EMBL" id="BAUT01000009">
    <property type="protein sequence ID" value="GAE25361.1"/>
    <property type="molecule type" value="Genomic_DNA"/>
</dbReference>
<proteinExistence type="predicted"/>
<dbReference type="Pfam" id="PF00561">
    <property type="entry name" value="Abhydrolase_1"/>
    <property type="match status" value="1"/>
</dbReference>
<evidence type="ECO:0000259" key="1">
    <source>
        <dbReference type="Pfam" id="PF00561"/>
    </source>
</evidence>
<dbReference type="InterPro" id="IPR000073">
    <property type="entry name" value="AB_hydrolase_1"/>
</dbReference>
<dbReference type="InterPro" id="IPR029058">
    <property type="entry name" value="AB_hydrolase_fold"/>
</dbReference>
<reference evidence="2" key="1">
    <citation type="journal article" date="2014" name="Genome Announc.">
        <title>Draft Genome Sequences of Three Alkaliphilic Bacillus Strains, Bacillus wakoensis JCM 9140T, Bacillus akibai JCM 9157T, and Bacillus hemicellulosilyticus JCM 9152T.</title>
        <authorList>
            <person name="Yuki M."/>
            <person name="Oshima K."/>
            <person name="Suda W."/>
            <person name="Oshida Y."/>
            <person name="Kitamura K."/>
            <person name="Iida T."/>
            <person name="Hattori M."/>
            <person name="Ohkuma M."/>
        </authorList>
    </citation>
    <scope>NUCLEOTIDE SEQUENCE [LARGE SCALE GENOMIC DNA]</scope>
    <source>
        <strain evidence="2">JCM 9140</strain>
    </source>
</reference>
<dbReference type="PANTHER" id="PTHR43139">
    <property type="entry name" value="SI:DKEY-122A22.2"/>
    <property type="match status" value="1"/>
</dbReference>
<name>W4PZU3_9BACI</name>
<dbReference type="STRING" id="1236970.JCM9140_1352"/>
<dbReference type="OrthoDB" id="9776853at2"/>
<comment type="caution">
    <text evidence="2">The sequence shown here is derived from an EMBL/GenBank/DDBJ whole genome shotgun (WGS) entry which is preliminary data.</text>
</comment>
<keyword evidence="2" id="KW-0378">Hydrolase</keyword>
<keyword evidence="3" id="KW-1185">Reference proteome</keyword>
<dbReference type="GO" id="GO:0016787">
    <property type="term" value="F:hydrolase activity"/>
    <property type="evidence" value="ECO:0007669"/>
    <property type="project" value="UniProtKB-KW"/>
</dbReference>
<dbReference type="PRINTS" id="PR00111">
    <property type="entry name" value="ABHYDROLASE"/>
</dbReference>
<dbReference type="SUPFAM" id="SSF53474">
    <property type="entry name" value="alpha/beta-Hydrolases"/>
    <property type="match status" value="1"/>
</dbReference>
<feature type="domain" description="AB hydrolase-1" evidence="1">
    <location>
        <begin position="15"/>
        <end position="240"/>
    </location>
</feature>
<gene>
    <name evidence="2" type="ORF">JCM9140_1352</name>
</gene>
<evidence type="ECO:0000313" key="3">
    <source>
        <dbReference type="Proteomes" id="UP000018890"/>
    </source>
</evidence>
<dbReference type="InterPro" id="IPR052370">
    <property type="entry name" value="Meta-cleavage_hydrolase"/>
</dbReference>
<protein>
    <submittedName>
        <fullName evidence="2">Beta-ketoadipate enol-lactone hydrolase</fullName>
    </submittedName>
</protein>
<sequence>MLSYKTIEKSKGTDWVVLLHGLGGNSTVFYKQIDEYEKYFNLLLIDFPGHGDSQSFTREAHTVEKISEEIYSVIDKLSISAFHLVGFSLGTIIAQQMIAQAPDRIKSVVLAGAVVRWSWWSQELVKAVYSLRFFAPYMFFYKAFALIMMPKENHKRSRDIFIREAVKLGRQEFFKWAKLVLKPEYAYNNAVNTQNSIPKLIVMGEEDHMFIESATEAVSRDPFASIQLIKGAGHVCIIEEAKEFNNLSLLFLNEQSEAEKVGA</sequence>
<dbReference type="PANTHER" id="PTHR43139:SF52">
    <property type="entry name" value="SI:DKEY-122A22.2"/>
    <property type="match status" value="1"/>
</dbReference>